<gene>
    <name evidence="2" type="ORF">PORCRE_2054</name>
</gene>
<protein>
    <submittedName>
        <fullName evidence="2">Uncharacterized protein</fullName>
    </submittedName>
</protein>
<proteinExistence type="predicted"/>
<dbReference type="Proteomes" id="UP000018031">
    <property type="component" value="Unassembled WGS sequence"/>
</dbReference>
<dbReference type="EMBL" id="BAOU01000072">
    <property type="protein sequence ID" value="GAD06321.1"/>
    <property type="molecule type" value="Genomic_DNA"/>
</dbReference>
<organism evidence="2 3">
    <name type="scientific">Porphyromonas crevioricanis JCM 15906</name>
    <dbReference type="NCBI Taxonomy" id="1305617"/>
    <lineage>
        <taxon>Bacteria</taxon>
        <taxon>Pseudomonadati</taxon>
        <taxon>Bacteroidota</taxon>
        <taxon>Bacteroidia</taxon>
        <taxon>Bacteroidales</taxon>
        <taxon>Porphyromonadaceae</taxon>
        <taxon>Porphyromonas</taxon>
    </lineage>
</organism>
<accession>T1CJ81</accession>
<sequence>MIAEWQMQELKQCPDNHNRSSPAVEKVEYTPTLSTSQKELQSISVSSIFLSHDGRVLLFVYLKATVVRTHLKPI</sequence>
<evidence type="ECO:0000256" key="1">
    <source>
        <dbReference type="SAM" id="MobiDB-lite"/>
    </source>
</evidence>
<reference evidence="3" key="1">
    <citation type="journal article" date="2013" name="Genome">
        <title>Draft Genome Sequences of Porphyromonas crevioricanis JCM 15906T and Porphyromonas cansulci JCM 13913T Isolated from a Canine Oral Cavity.</title>
        <authorList>
            <person name="Sakamoto M."/>
            <person name="Tanaka N."/>
            <person name="Shiwa Y."/>
            <person name="Yoshikawa H."/>
            <person name="Ohkuma M."/>
        </authorList>
    </citation>
    <scope>NUCLEOTIDE SEQUENCE [LARGE SCALE GENOMIC DNA]</scope>
    <source>
        <strain evidence="3">JCM 15906</strain>
    </source>
</reference>
<reference evidence="2 3" key="2">
    <citation type="journal article" date="2013" name="Genome Announc.">
        <title>Draft Genome Sequences of Porphyromonas crevioricanis JCM 15906T and Porphyromonas cansulci JCM 13913T Isolated from a Canine Oral Cavity.</title>
        <authorList>
            <person name="Sakamoto M."/>
            <person name="Tanaka N."/>
            <person name="Shiwa Y."/>
            <person name="Yoshikawa H."/>
            <person name="Ohkuma M."/>
        </authorList>
    </citation>
    <scope>NUCLEOTIDE SEQUENCE [LARGE SCALE GENOMIC DNA]</scope>
    <source>
        <strain evidence="2 3">JCM 15906</strain>
    </source>
</reference>
<evidence type="ECO:0000313" key="2">
    <source>
        <dbReference type="EMBL" id="GAD06321.1"/>
    </source>
</evidence>
<evidence type="ECO:0000313" key="3">
    <source>
        <dbReference type="Proteomes" id="UP000018031"/>
    </source>
</evidence>
<feature type="region of interest" description="Disordered" evidence="1">
    <location>
        <begin position="10"/>
        <end position="33"/>
    </location>
</feature>
<name>T1CJ81_9PORP</name>
<dbReference type="AlphaFoldDB" id="T1CJ81"/>
<comment type="caution">
    <text evidence="2">The sequence shown here is derived from an EMBL/GenBank/DDBJ whole genome shotgun (WGS) entry which is preliminary data.</text>
</comment>